<evidence type="ECO:0000313" key="2">
    <source>
        <dbReference type="Proteomes" id="UP001164250"/>
    </source>
</evidence>
<name>A0ACC1AY01_9ROSI</name>
<dbReference type="Proteomes" id="UP001164250">
    <property type="component" value="Chromosome 8"/>
</dbReference>
<protein>
    <submittedName>
        <fullName evidence="1">Uncharacterized protein</fullName>
    </submittedName>
</protein>
<comment type="caution">
    <text evidence="1">The sequence shown here is derived from an EMBL/GenBank/DDBJ whole genome shotgun (WGS) entry which is preliminary data.</text>
</comment>
<keyword evidence="2" id="KW-1185">Reference proteome</keyword>
<dbReference type="EMBL" id="CM047904">
    <property type="protein sequence ID" value="KAJ0091551.1"/>
    <property type="molecule type" value="Genomic_DNA"/>
</dbReference>
<accession>A0ACC1AY01</accession>
<gene>
    <name evidence="1" type="ORF">Patl1_14608</name>
</gene>
<evidence type="ECO:0000313" key="1">
    <source>
        <dbReference type="EMBL" id="KAJ0091551.1"/>
    </source>
</evidence>
<proteinExistence type="predicted"/>
<organism evidence="1 2">
    <name type="scientific">Pistacia atlantica</name>
    <dbReference type="NCBI Taxonomy" id="434234"/>
    <lineage>
        <taxon>Eukaryota</taxon>
        <taxon>Viridiplantae</taxon>
        <taxon>Streptophyta</taxon>
        <taxon>Embryophyta</taxon>
        <taxon>Tracheophyta</taxon>
        <taxon>Spermatophyta</taxon>
        <taxon>Magnoliopsida</taxon>
        <taxon>eudicotyledons</taxon>
        <taxon>Gunneridae</taxon>
        <taxon>Pentapetalae</taxon>
        <taxon>rosids</taxon>
        <taxon>malvids</taxon>
        <taxon>Sapindales</taxon>
        <taxon>Anacardiaceae</taxon>
        <taxon>Pistacia</taxon>
    </lineage>
</organism>
<reference evidence="2" key="1">
    <citation type="journal article" date="2023" name="G3 (Bethesda)">
        <title>Genome assembly and association tests identify interacting loci associated with vigor, precocity, and sex in interspecific pistachio rootstocks.</title>
        <authorList>
            <person name="Palmer W."/>
            <person name="Jacygrad E."/>
            <person name="Sagayaradj S."/>
            <person name="Cavanaugh K."/>
            <person name="Han R."/>
            <person name="Bertier L."/>
            <person name="Beede B."/>
            <person name="Kafkas S."/>
            <person name="Golino D."/>
            <person name="Preece J."/>
            <person name="Michelmore R."/>
        </authorList>
    </citation>
    <scope>NUCLEOTIDE SEQUENCE [LARGE SCALE GENOMIC DNA]</scope>
</reference>
<sequence length="199" mass="22971">MQGCAPRIMQHLLGSGWNVVASILGTFPKWIKQLPLDRHQQCEDGMLLLLIPIHFLWYPVACKRTIMLFVLIQDEKTALRGGEELVLREGHEAEQTMLNRVISEIDHRVLKIFFVHTTPFVEKYFTEPEDHTYDWSGIRPRKQYLSNPLQASDVDLYINGHDHCLEHVSSTDSGIEFLTSGGGSKAWRGDVEWWNPKEM</sequence>